<accession>A0A948W609</accession>
<dbReference type="Proteomes" id="UP000777784">
    <property type="component" value="Unassembled WGS sequence"/>
</dbReference>
<dbReference type="Gene3D" id="3.20.110.20">
    <property type="match status" value="1"/>
</dbReference>
<evidence type="ECO:0000313" key="2">
    <source>
        <dbReference type="EMBL" id="MBU2690131.1"/>
    </source>
</evidence>
<proteinExistence type="predicted"/>
<protein>
    <recommendedName>
        <fullName evidence="1">FlgD/Vpr Ig-like domain-containing protein</fullName>
    </recommendedName>
</protein>
<feature type="domain" description="FlgD/Vpr Ig-like" evidence="1">
    <location>
        <begin position="1270"/>
        <end position="1320"/>
    </location>
</feature>
<dbReference type="InterPro" id="IPR025965">
    <property type="entry name" value="FlgD/Vpr_Ig-like"/>
</dbReference>
<comment type="caution">
    <text evidence="2">The sequence shown here is derived from an EMBL/GenBank/DDBJ whole genome shotgun (WGS) entry which is preliminary data.</text>
</comment>
<reference evidence="2" key="1">
    <citation type="submission" date="2021-05" db="EMBL/GenBank/DDBJ databases">
        <title>Energy efficiency and biological interactions define the core microbiome of deep oligotrophic groundwater.</title>
        <authorList>
            <person name="Mehrshad M."/>
            <person name="Lopez-Fernandez M."/>
            <person name="Bell E."/>
            <person name="Bernier-Latmani R."/>
            <person name="Bertilsson S."/>
            <person name="Dopson M."/>
        </authorList>
    </citation>
    <scope>NUCLEOTIDE SEQUENCE</scope>
    <source>
        <strain evidence="2">Modern_marine.mb.64</strain>
    </source>
</reference>
<evidence type="ECO:0000259" key="1">
    <source>
        <dbReference type="Pfam" id="PF13860"/>
    </source>
</evidence>
<sequence length="1333" mass="145612">MTSVIRRIRHVAPILAPILLAILASFAVFGGPAGAAPLDATGDLDSYRSIDVKALDPVFDGAAEGTSGDLMAFFYNQEQEWLLFRVGLFEMIQEGRNRFAQDQTRVYILLDYRDGGTRLLPAGVAGSAPISWDEALCLDYLDSQGAQPRARYFTADGSEAGSSLIRKIHATPSLGTLEASIHLPAAFIQATDRIAGGRSYAEIAETDATPVDFYIFTTDGRVVLDDIETSQDTRLTAHNVAFVQHGNQGLTWSTVFRGERGETPGMECDPANPDDGFDEIMAVHECYSIPCNFHLAATLQTSAEWHDPSFNEWLVNGISAGWAEMTSSAYAQHIMPFAQNNMNDWAVYIEKQMTDWRYGVDTKVAWVPERVWLENPDVDGNGIDASCGVVDPTISDNWLPNGIEAVILDDYVHCGYYNTAFDDRHIYTLPNGLKILPIDNDFVGNVNWNWGQAWNTIIGLSSDELLIYGNDWEIAAEVSQGAGNSEGLNNYIHVIQNCSTYSATVSTWKLSDTLNEGGFYYGSNPITVQNGTYGLLGEFWGYGGGCNSWYIDWASYTGQENSDGHSPKWNYGAIWNNTLTKLMSSPSNDLSESGWYTFMSMMHETGWHDDGYVSGWIHHYSNHIKNANAYAEASRWADGQYVNPTGAYLSDFDEDGIEELVIYNERIMAVFESIGGKANYIFAKGSGYGYSVGSNCPVYWVDTNGDYNETNHVAPLSDVSIGGMDRENDLYGFEVVQASGDTVQIRLVHPAVQKTITVVSGQPYLRVTYRTGGADAYVKSAWTPDLVDLLWNADLDRVWDNGGRYFGQQNPNTNATAAIITGTAGADHNFQFSATLMEGDEIHAEESFEVLIYAGYATTVDGNEEVPELEALAAVFADELAPLAVSGTYYPGPDRLVLIFDQAVQYDAIVLTGIGIDDDDDGMPDVALSASCTVLSTSDSKRIEIELDESTANALETLNTETLELLLDAGAVMDGAGNGNSALDNTADIAIQYQPATTITIDGFVDSEEWTAETLLHDDGWDSAWTTPAPGDTNEIVALYTTWDETYLYIAVHGKVYGNSWLLYIDTDPNGPNGEDDLTAIDAWERGASFSCPGFLVDFEYGCYQHQSPYDGNGLWRILSPTTTENVTEQVILAFDSAHFYGDEGGSELAIPWDVLYELGPGLVPVGAQVSVVASICWDPEPDGELGGDSAPSNLIADLPELDNCISFIVDGDHDGLPDIPDSDVPWENSSPAQATIQLSPNHPNPFSAGTTIHLHLNSGNDASSQLLPVHLRVFDIGGRCVRNLYSGSLLAGGHQLYWDGLDDNGIHLASGNYMIRAESGRKRVSQMITIVR</sequence>
<organism evidence="2 3">
    <name type="scientific">Eiseniibacteriota bacterium</name>
    <dbReference type="NCBI Taxonomy" id="2212470"/>
    <lineage>
        <taxon>Bacteria</taxon>
        <taxon>Candidatus Eiseniibacteriota</taxon>
    </lineage>
</organism>
<dbReference type="Gene3D" id="2.60.40.4070">
    <property type="match status" value="1"/>
</dbReference>
<dbReference type="EMBL" id="JAHJDP010000023">
    <property type="protein sequence ID" value="MBU2690131.1"/>
    <property type="molecule type" value="Genomic_DNA"/>
</dbReference>
<dbReference type="Pfam" id="PF13860">
    <property type="entry name" value="FlgD_ig"/>
    <property type="match status" value="1"/>
</dbReference>
<gene>
    <name evidence="2" type="ORF">KJ970_04325</name>
</gene>
<evidence type="ECO:0000313" key="3">
    <source>
        <dbReference type="Proteomes" id="UP000777784"/>
    </source>
</evidence>
<name>A0A948W609_UNCEI</name>